<dbReference type="HOGENOM" id="CLU_1824461_0_0_6"/>
<dbReference type="AlphaFoldDB" id="L0E1Y3"/>
<dbReference type="PATRIC" id="fig|1255043.3.peg.3705"/>
<protein>
    <submittedName>
        <fullName evidence="4">Type 11 methyltransferase</fullName>
    </submittedName>
</protein>
<evidence type="ECO:0000259" key="3">
    <source>
        <dbReference type="Pfam" id="PF13649"/>
    </source>
</evidence>
<dbReference type="GO" id="GO:0008168">
    <property type="term" value="F:methyltransferase activity"/>
    <property type="evidence" value="ECO:0007669"/>
    <property type="project" value="UniProtKB-KW"/>
</dbReference>
<dbReference type="CDD" id="cd02440">
    <property type="entry name" value="AdoMet_MTases"/>
    <property type="match status" value="1"/>
</dbReference>
<dbReference type="SUPFAM" id="SSF53335">
    <property type="entry name" value="S-adenosyl-L-methionine-dependent methyltransferases"/>
    <property type="match status" value="1"/>
</dbReference>
<dbReference type="InterPro" id="IPR041698">
    <property type="entry name" value="Methyltransf_25"/>
</dbReference>
<dbReference type="Proteomes" id="UP000010809">
    <property type="component" value="Chromosome"/>
</dbReference>
<proteinExistence type="predicted"/>
<dbReference type="Gene3D" id="3.40.50.150">
    <property type="entry name" value="Vaccinia Virus protein VP39"/>
    <property type="match status" value="1"/>
</dbReference>
<keyword evidence="1 4" id="KW-0489">Methyltransferase</keyword>
<gene>
    <name evidence="4" type="ordered locus">TVNIR_3673</name>
</gene>
<dbReference type="InterPro" id="IPR029063">
    <property type="entry name" value="SAM-dependent_MTases_sf"/>
</dbReference>
<organism evidence="4 5">
    <name type="scientific">Thioalkalivibrio nitratireducens (strain DSM 14787 / UNIQEM 213 / ALEN2)</name>
    <dbReference type="NCBI Taxonomy" id="1255043"/>
    <lineage>
        <taxon>Bacteria</taxon>
        <taxon>Pseudomonadati</taxon>
        <taxon>Pseudomonadota</taxon>
        <taxon>Gammaproteobacteria</taxon>
        <taxon>Chromatiales</taxon>
        <taxon>Ectothiorhodospiraceae</taxon>
        <taxon>Thioalkalivibrio</taxon>
    </lineage>
</organism>
<keyword evidence="2" id="KW-0808">Transferase</keyword>
<accession>L0E1Y3</accession>
<name>L0E1Y3_THIND</name>
<keyword evidence="5" id="KW-1185">Reference proteome</keyword>
<evidence type="ECO:0000313" key="4">
    <source>
        <dbReference type="EMBL" id="AGA35303.1"/>
    </source>
</evidence>
<evidence type="ECO:0000313" key="5">
    <source>
        <dbReference type="Proteomes" id="UP000010809"/>
    </source>
</evidence>
<dbReference type="eggNOG" id="COG2226">
    <property type="taxonomic scope" value="Bacteria"/>
</dbReference>
<reference evidence="4" key="1">
    <citation type="submission" date="2015-12" db="EMBL/GenBank/DDBJ databases">
        <authorList>
            <person name="Tikhonova T.V."/>
            <person name="Pavlov A.R."/>
            <person name="Beletsky A.V."/>
            <person name="Mardanov A.V."/>
            <person name="Sorokin D.Y."/>
            <person name="Ravin N.V."/>
            <person name="Popov V.O."/>
        </authorList>
    </citation>
    <scope>NUCLEOTIDE SEQUENCE</scope>
    <source>
        <strain evidence="4">DSM 14787</strain>
    </source>
</reference>
<dbReference type="EMBL" id="CP003989">
    <property type="protein sequence ID" value="AGA35303.1"/>
    <property type="molecule type" value="Genomic_DNA"/>
</dbReference>
<evidence type="ECO:0000256" key="1">
    <source>
        <dbReference type="ARBA" id="ARBA00022603"/>
    </source>
</evidence>
<evidence type="ECO:0000256" key="2">
    <source>
        <dbReference type="ARBA" id="ARBA00022679"/>
    </source>
</evidence>
<dbReference type="GO" id="GO:0032259">
    <property type="term" value="P:methylation"/>
    <property type="evidence" value="ECO:0007669"/>
    <property type="project" value="UniProtKB-KW"/>
</dbReference>
<dbReference type="STRING" id="1255043.TVNIR_3673"/>
<dbReference type="PANTHER" id="PTHR43861">
    <property type="entry name" value="TRANS-ACONITATE 2-METHYLTRANSFERASE-RELATED"/>
    <property type="match status" value="1"/>
</dbReference>
<dbReference type="Pfam" id="PF13649">
    <property type="entry name" value="Methyltransf_25"/>
    <property type="match status" value="1"/>
</dbReference>
<sequence length="141" mass="15607">MSDDRYREIARSLQTMGWLQDALLRQARKRVVEHLRKRGVVTALDAGCGAGTLSRYLSDAGMSVIAVDRSPAMLELAGRRASHAQCLQADLSRLSLSRPVDGAVVALSLHEMTESQRVEVWRALQRLTRHGGPLAQRRGHP</sequence>
<feature type="domain" description="Methyltransferase" evidence="3">
    <location>
        <begin position="44"/>
        <end position="132"/>
    </location>
</feature>
<dbReference type="RefSeq" id="WP_015260396.1">
    <property type="nucleotide sequence ID" value="NC_019902.2"/>
</dbReference>
<dbReference type="OrthoDB" id="323463at2"/>
<dbReference type="PANTHER" id="PTHR43861:SF1">
    <property type="entry name" value="TRANS-ACONITATE 2-METHYLTRANSFERASE"/>
    <property type="match status" value="1"/>
</dbReference>
<dbReference type="KEGG" id="tni:TVNIR_3673"/>